<keyword evidence="2" id="KW-0472">Membrane</keyword>
<sequence>MAQKTDLLPPYHLPQENRSVRTPPGMNRTEQLIWWRGEDRIVNNTVNSAHVTLARRGYKIQQMLGIPNQYGMFSSGPARLQAYEGYLVAYLAFLLLLFLIVVAAVLMLRYLVESREFSILKLVSAYLMFAIPLIAIAWLMVVFHRRRSPDYVWTKGWKLHTV</sequence>
<evidence type="ECO:0000256" key="2">
    <source>
        <dbReference type="SAM" id="Phobius"/>
    </source>
</evidence>
<feature type="transmembrane region" description="Helical" evidence="2">
    <location>
        <begin position="87"/>
        <end position="111"/>
    </location>
</feature>
<keyword evidence="2" id="KW-0812">Transmembrane</keyword>
<reference evidence="3 4" key="1">
    <citation type="journal article" date="2021" name="BMC Genomics">
        <title>Telomere-to-telomere genome assembly of asparaginase-producing Trichoderma simmonsii.</title>
        <authorList>
            <person name="Chung D."/>
            <person name="Kwon Y.M."/>
            <person name="Yang Y."/>
        </authorList>
    </citation>
    <scope>NUCLEOTIDE SEQUENCE [LARGE SCALE GENOMIC DNA]</scope>
    <source>
        <strain evidence="3 4">GH-Sj1</strain>
    </source>
</reference>
<dbReference type="EMBL" id="CP075864">
    <property type="protein sequence ID" value="QYS93780.1"/>
    <property type="molecule type" value="Genomic_DNA"/>
</dbReference>
<name>A0A8G0P8X9_9HYPO</name>
<dbReference type="Proteomes" id="UP000826661">
    <property type="component" value="Chromosome I"/>
</dbReference>
<gene>
    <name evidence="3" type="ORF">H0G86_001148</name>
</gene>
<accession>A0A8G0P8X9</accession>
<protein>
    <submittedName>
        <fullName evidence="3">Uncharacterized protein</fullName>
    </submittedName>
</protein>
<organism evidence="3 4">
    <name type="scientific">Trichoderma simmonsii</name>
    <dbReference type="NCBI Taxonomy" id="1491479"/>
    <lineage>
        <taxon>Eukaryota</taxon>
        <taxon>Fungi</taxon>
        <taxon>Dikarya</taxon>
        <taxon>Ascomycota</taxon>
        <taxon>Pezizomycotina</taxon>
        <taxon>Sordariomycetes</taxon>
        <taxon>Hypocreomycetidae</taxon>
        <taxon>Hypocreales</taxon>
        <taxon>Hypocreaceae</taxon>
        <taxon>Trichoderma</taxon>
    </lineage>
</organism>
<proteinExistence type="predicted"/>
<evidence type="ECO:0000313" key="4">
    <source>
        <dbReference type="Proteomes" id="UP000826661"/>
    </source>
</evidence>
<feature type="region of interest" description="Disordered" evidence="1">
    <location>
        <begin position="1"/>
        <end position="23"/>
    </location>
</feature>
<keyword evidence="4" id="KW-1185">Reference proteome</keyword>
<evidence type="ECO:0000256" key="1">
    <source>
        <dbReference type="SAM" id="MobiDB-lite"/>
    </source>
</evidence>
<keyword evidence="2" id="KW-1133">Transmembrane helix</keyword>
<dbReference type="AlphaFoldDB" id="A0A8G0P8X9"/>
<evidence type="ECO:0000313" key="3">
    <source>
        <dbReference type="EMBL" id="QYS93780.1"/>
    </source>
</evidence>
<feature type="transmembrane region" description="Helical" evidence="2">
    <location>
        <begin position="123"/>
        <end position="143"/>
    </location>
</feature>